<dbReference type="PANTHER" id="PTHR13282">
    <property type="entry name" value="PROTEIN FAM32A"/>
    <property type="match status" value="1"/>
</dbReference>
<dbReference type="GO" id="GO:0005730">
    <property type="term" value="C:nucleolus"/>
    <property type="evidence" value="ECO:0007669"/>
    <property type="project" value="TreeGrafter"/>
</dbReference>
<proteinExistence type="predicted"/>
<sequence>MSDAYGNVVGGGLKLKGGGIKKRKARSTEETFALSEAPAAASSSSSSAPPPPASALHTATERRRHETMNQRQMQLAEDGKLLTHRDKVRDFNKYLSSLTEHYDLPKVSKGN</sequence>
<feature type="compositionally biased region" description="Low complexity" evidence="1">
    <location>
        <begin position="37"/>
        <end position="47"/>
    </location>
</feature>
<dbReference type="EMBL" id="HBER01006006">
    <property type="protein sequence ID" value="CAD8527783.1"/>
    <property type="molecule type" value="Transcribed_RNA"/>
</dbReference>
<evidence type="ECO:0000256" key="1">
    <source>
        <dbReference type="SAM" id="MobiDB-lite"/>
    </source>
</evidence>
<accession>A0A7S0NQA2</accession>
<gene>
    <name evidence="2" type="ORF">CLEP1334_LOCUS3004</name>
</gene>
<name>A0A7S0NQA2_9EUKA</name>
<feature type="compositionally biased region" description="Gly residues" evidence="1">
    <location>
        <begin position="8"/>
        <end position="18"/>
    </location>
</feature>
<dbReference type="Pfam" id="PF08555">
    <property type="entry name" value="FAM32A"/>
    <property type="match status" value="1"/>
</dbReference>
<organism evidence="2">
    <name type="scientific">Calcidiscus leptoporus</name>
    <dbReference type="NCBI Taxonomy" id="127549"/>
    <lineage>
        <taxon>Eukaryota</taxon>
        <taxon>Haptista</taxon>
        <taxon>Haptophyta</taxon>
        <taxon>Prymnesiophyceae</taxon>
        <taxon>Coccolithales</taxon>
        <taxon>Calcidiscaceae</taxon>
        <taxon>Calcidiscus</taxon>
    </lineage>
</organism>
<feature type="region of interest" description="Disordered" evidence="1">
    <location>
        <begin position="1"/>
        <end position="65"/>
    </location>
</feature>
<evidence type="ECO:0008006" key="3">
    <source>
        <dbReference type="Google" id="ProtNLM"/>
    </source>
</evidence>
<dbReference type="AlphaFoldDB" id="A0A7S0NQA2"/>
<dbReference type="PANTHER" id="PTHR13282:SF6">
    <property type="entry name" value="PROTEIN FAM32A"/>
    <property type="match status" value="1"/>
</dbReference>
<dbReference type="InterPro" id="IPR013865">
    <property type="entry name" value="FAM32A"/>
</dbReference>
<evidence type="ECO:0000313" key="2">
    <source>
        <dbReference type="EMBL" id="CAD8527783.1"/>
    </source>
</evidence>
<reference evidence="2" key="1">
    <citation type="submission" date="2021-01" db="EMBL/GenBank/DDBJ databases">
        <authorList>
            <person name="Corre E."/>
            <person name="Pelletier E."/>
            <person name="Niang G."/>
            <person name="Scheremetjew M."/>
            <person name="Finn R."/>
            <person name="Kale V."/>
            <person name="Holt S."/>
            <person name="Cochrane G."/>
            <person name="Meng A."/>
            <person name="Brown T."/>
            <person name="Cohen L."/>
        </authorList>
    </citation>
    <scope>NUCLEOTIDE SEQUENCE</scope>
    <source>
        <strain evidence="2">RCC1130</strain>
    </source>
</reference>
<protein>
    <recommendedName>
        <fullName evidence="3">Protein FAM32A</fullName>
    </recommendedName>
</protein>